<dbReference type="AlphaFoldDB" id="X0ZPS1"/>
<accession>X0ZPS1</accession>
<keyword evidence="1" id="KW-0472">Membrane</keyword>
<feature type="transmembrane region" description="Helical" evidence="1">
    <location>
        <begin position="6"/>
        <end position="23"/>
    </location>
</feature>
<dbReference type="EMBL" id="BART01006935">
    <property type="protein sequence ID" value="GAG71740.1"/>
    <property type="molecule type" value="Genomic_DNA"/>
</dbReference>
<feature type="transmembrane region" description="Helical" evidence="1">
    <location>
        <begin position="30"/>
        <end position="49"/>
    </location>
</feature>
<protein>
    <submittedName>
        <fullName evidence="2">Uncharacterized protein</fullName>
    </submittedName>
</protein>
<comment type="caution">
    <text evidence="2">The sequence shown here is derived from an EMBL/GenBank/DDBJ whole genome shotgun (WGS) entry which is preliminary data.</text>
</comment>
<evidence type="ECO:0000256" key="1">
    <source>
        <dbReference type="SAM" id="Phobius"/>
    </source>
</evidence>
<name>X0ZPS1_9ZZZZ</name>
<proteinExistence type="predicted"/>
<feature type="non-terminal residue" evidence="2">
    <location>
        <position position="60"/>
    </location>
</feature>
<sequence>MKIFYINQMMWSFFAIVIFMDKLMNNKFTIYPRLLALIIIGVWAGFTLYNMGAEINNNLE</sequence>
<gene>
    <name evidence="2" type="ORF">S01H4_15820</name>
</gene>
<evidence type="ECO:0000313" key="2">
    <source>
        <dbReference type="EMBL" id="GAG71740.1"/>
    </source>
</evidence>
<reference evidence="2" key="1">
    <citation type="journal article" date="2014" name="Front. Microbiol.">
        <title>High frequency of phylogenetically diverse reductive dehalogenase-homologous genes in deep subseafloor sedimentary metagenomes.</title>
        <authorList>
            <person name="Kawai M."/>
            <person name="Futagami T."/>
            <person name="Toyoda A."/>
            <person name="Takaki Y."/>
            <person name="Nishi S."/>
            <person name="Hori S."/>
            <person name="Arai W."/>
            <person name="Tsubouchi T."/>
            <person name="Morono Y."/>
            <person name="Uchiyama I."/>
            <person name="Ito T."/>
            <person name="Fujiyama A."/>
            <person name="Inagaki F."/>
            <person name="Takami H."/>
        </authorList>
    </citation>
    <scope>NUCLEOTIDE SEQUENCE</scope>
    <source>
        <strain evidence="2">Expedition CK06-06</strain>
    </source>
</reference>
<keyword evidence="1" id="KW-0812">Transmembrane</keyword>
<organism evidence="2">
    <name type="scientific">marine sediment metagenome</name>
    <dbReference type="NCBI Taxonomy" id="412755"/>
    <lineage>
        <taxon>unclassified sequences</taxon>
        <taxon>metagenomes</taxon>
        <taxon>ecological metagenomes</taxon>
    </lineage>
</organism>
<keyword evidence="1" id="KW-1133">Transmembrane helix</keyword>